<keyword evidence="2" id="KW-1185">Reference proteome</keyword>
<name>A0A9Q3GN52_9BASI</name>
<proteinExistence type="predicted"/>
<evidence type="ECO:0000313" key="1">
    <source>
        <dbReference type="EMBL" id="MBW0473753.1"/>
    </source>
</evidence>
<comment type="caution">
    <text evidence="1">The sequence shown here is derived from an EMBL/GenBank/DDBJ whole genome shotgun (WGS) entry which is preliminary data.</text>
</comment>
<accession>A0A9Q3GN52</accession>
<evidence type="ECO:0000313" key="2">
    <source>
        <dbReference type="Proteomes" id="UP000765509"/>
    </source>
</evidence>
<protein>
    <submittedName>
        <fullName evidence="1">Uncharacterized protein</fullName>
    </submittedName>
</protein>
<sequence>MADVILTHITEKFTEALSIKRITKTFGRSSTQHQRRLHGTEAFSMIITLLPTRSISEATLQASYRYHMNQLLINKNTHLAISNFPSCKSHLPTTKRLI</sequence>
<dbReference type="EMBL" id="AVOT02003522">
    <property type="protein sequence ID" value="MBW0473753.1"/>
    <property type="molecule type" value="Genomic_DNA"/>
</dbReference>
<organism evidence="1 2">
    <name type="scientific">Austropuccinia psidii MF-1</name>
    <dbReference type="NCBI Taxonomy" id="1389203"/>
    <lineage>
        <taxon>Eukaryota</taxon>
        <taxon>Fungi</taxon>
        <taxon>Dikarya</taxon>
        <taxon>Basidiomycota</taxon>
        <taxon>Pucciniomycotina</taxon>
        <taxon>Pucciniomycetes</taxon>
        <taxon>Pucciniales</taxon>
        <taxon>Sphaerophragmiaceae</taxon>
        <taxon>Austropuccinia</taxon>
    </lineage>
</organism>
<gene>
    <name evidence="1" type="ORF">O181_013468</name>
</gene>
<dbReference type="AlphaFoldDB" id="A0A9Q3GN52"/>
<dbReference type="Proteomes" id="UP000765509">
    <property type="component" value="Unassembled WGS sequence"/>
</dbReference>
<reference evidence="1" key="1">
    <citation type="submission" date="2021-03" db="EMBL/GenBank/DDBJ databases">
        <title>Draft genome sequence of rust myrtle Austropuccinia psidii MF-1, a brazilian biotype.</title>
        <authorList>
            <person name="Quecine M.C."/>
            <person name="Pachon D.M.R."/>
            <person name="Bonatelli M.L."/>
            <person name="Correr F.H."/>
            <person name="Franceschini L.M."/>
            <person name="Leite T.F."/>
            <person name="Margarido G.R.A."/>
            <person name="Almeida C.A."/>
            <person name="Ferrarezi J.A."/>
            <person name="Labate C.A."/>
        </authorList>
    </citation>
    <scope>NUCLEOTIDE SEQUENCE</scope>
    <source>
        <strain evidence="1">MF-1</strain>
    </source>
</reference>